<dbReference type="Proteomes" id="UP000238164">
    <property type="component" value="Chromosome 1"/>
</dbReference>
<accession>A0A2N9JMP0</accession>
<sequence>MRSESMQRLDALVGRWRASMHEAWFLPEPDVENAGIVVVDWWSDAFVTFHWHADGADLQVVFGHSGADNSYHALYHDERGTDRLFAMTFDGAAWRTDYELVLERVAA</sequence>
<organism evidence="1 2">
    <name type="scientific">Micropruina glycogenica</name>
    <dbReference type="NCBI Taxonomy" id="75385"/>
    <lineage>
        <taxon>Bacteria</taxon>
        <taxon>Bacillati</taxon>
        <taxon>Actinomycetota</taxon>
        <taxon>Actinomycetes</taxon>
        <taxon>Propionibacteriales</taxon>
        <taxon>Nocardioidaceae</taxon>
        <taxon>Micropruina</taxon>
    </lineage>
</organism>
<name>A0A2N9JMP0_9ACTN</name>
<protein>
    <recommendedName>
        <fullName evidence="3">DUF1579 domain-containing protein</fullName>
    </recommendedName>
</protein>
<evidence type="ECO:0000313" key="1">
    <source>
        <dbReference type="EMBL" id="SPD88649.1"/>
    </source>
</evidence>
<dbReference type="OrthoDB" id="4210699at2"/>
<dbReference type="KEGG" id="mgg:MPLG2_3619"/>
<keyword evidence="2" id="KW-1185">Reference proteome</keyword>
<dbReference type="RefSeq" id="WP_105187107.1">
    <property type="nucleotide sequence ID" value="NZ_BAAAGO010000009.1"/>
</dbReference>
<evidence type="ECO:0008006" key="3">
    <source>
        <dbReference type="Google" id="ProtNLM"/>
    </source>
</evidence>
<proteinExistence type="predicted"/>
<reference evidence="1 2" key="1">
    <citation type="submission" date="2018-02" db="EMBL/GenBank/DDBJ databases">
        <authorList>
            <person name="Cohen D.B."/>
            <person name="Kent A.D."/>
        </authorList>
    </citation>
    <scope>NUCLEOTIDE SEQUENCE [LARGE SCALE GENOMIC DNA]</scope>
    <source>
        <strain evidence="1">1</strain>
    </source>
</reference>
<gene>
    <name evidence="1" type="ORF">MPLG2_3619</name>
</gene>
<dbReference type="EMBL" id="LT985188">
    <property type="protein sequence ID" value="SPD88649.1"/>
    <property type="molecule type" value="Genomic_DNA"/>
</dbReference>
<dbReference type="AlphaFoldDB" id="A0A2N9JMP0"/>
<evidence type="ECO:0000313" key="2">
    <source>
        <dbReference type="Proteomes" id="UP000238164"/>
    </source>
</evidence>